<evidence type="ECO:0000313" key="2">
    <source>
        <dbReference type="EMBL" id="RGV77441.1"/>
    </source>
</evidence>
<dbReference type="NCBIfam" id="TIGR01784">
    <property type="entry name" value="T_den_put_tspse"/>
    <property type="match status" value="1"/>
</dbReference>
<dbReference type="AlphaFoldDB" id="A0A412ZBE3"/>
<dbReference type="EMBL" id="QRZM01000002">
    <property type="protein sequence ID" value="RGV77441.1"/>
    <property type="molecule type" value="Genomic_DNA"/>
</dbReference>
<reference evidence="2 3" key="1">
    <citation type="submission" date="2018-08" db="EMBL/GenBank/DDBJ databases">
        <title>A genome reference for cultivated species of the human gut microbiota.</title>
        <authorList>
            <person name="Zou Y."/>
            <person name="Xue W."/>
            <person name="Luo G."/>
        </authorList>
    </citation>
    <scope>NUCLEOTIDE SEQUENCE [LARGE SCALE GENOMIC DNA]</scope>
    <source>
        <strain evidence="2 3">AF14-18</strain>
    </source>
</reference>
<gene>
    <name evidence="2" type="ORF">DWW02_07160</name>
</gene>
<dbReference type="Pfam" id="PF12784">
    <property type="entry name" value="PDDEXK_2"/>
    <property type="match status" value="1"/>
</dbReference>
<dbReference type="PANTHER" id="PTHR41317">
    <property type="entry name" value="PD-(D_E)XK NUCLEASE FAMILY TRANSPOSASE"/>
    <property type="match status" value="1"/>
</dbReference>
<sequence>MGKWHKGRIRRFFREGKKKVDLQLKQLADSGRPLDISLTNDFAFKKTFRNKTALTGLLSSLLDIPAGEITSLEFPDTFLHEEYADDREGILDVKVRLNHCKKVNIEIQLLSHPFWEERSLFYISRMYTEDFLKGQNYDALEECIHISILGFPRKGTEHFYSVIRLMDDKTGCVYSGKISLRVLYLSQLVSCSEEEKQTEIYHWAKLISARDWEVLKDMAKRNRYMKEAVEELERLNADKELRYLYLERLKAASDEATMQSYYKRLAEDAQKNGLERGLEQGLSQGLEQGLSQGLEQGLSQGIKALIKDNLEEGKDKKVILAKLEKHFSLTEKEAEAYFDMYNNMS</sequence>
<dbReference type="InterPro" id="IPR010106">
    <property type="entry name" value="RpnA"/>
</dbReference>
<organism evidence="2 3">
    <name type="scientific">Enterocloster bolteae</name>
    <dbReference type="NCBI Taxonomy" id="208479"/>
    <lineage>
        <taxon>Bacteria</taxon>
        <taxon>Bacillati</taxon>
        <taxon>Bacillota</taxon>
        <taxon>Clostridia</taxon>
        <taxon>Lachnospirales</taxon>
        <taxon>Lachnospiraceae</taxon>
        <taxon>Enterocloster</taxon>
    </lineage>
</organism>
<keyword evidence="1" id="KW-0175">Coiled coil</keyword>
<evidence type="ECO:0000256" key="1">
    <source>
        <dbReference type="SAM" id="Coils"/>
    </source>
</evidence>
<dbReference type="PANTHER" id="PTHR41317:SF1">
    <property type="entry name" value="PD-(D_E)XK NUCLEASE FAMILY TRANSPOSASE"/>
    <property type="match status" value="1"/>
</dbReference>
<dbReference type="RefSeq" id="WP_118018009.1">
    <property type="nucleotide sequence ID" value="NZ_CAUHGS010000002.1"/>
</dbReference>
<evidence type="ECO:0000313" key="3">
    <source>
        <dbReference type="Proteomes" id="UP000284543"/>
    </source>
</evidence>
<accession>A0A412ZBE3</accession>
<feature type="coiled-coil region" evidence="1">
    <location>
        <begin position="215"/>
        <end position="242"/>
    </location>
</feature>
<comment type="caution">
    <text evidence="2">The sequence shown here is derived from an EMBL/GenBank/DDBJ whole genome shotgun (WGS) entry which is preliminary data.</text>
</comment>
<protein>
    <submittedName>
        <fullName evidence="2">Rpn family recombination-promoting nuclease/putative transposase</fullName>
    </submittedName>
</protein>
<dbReference type="Proteomes" id="UP000284543">
    <property type="component" value="Unassembled WGS sequence"/>
</dbReference>
<proteinExistence type="predicted"/>
<name>A0A412ZBE3_9FIRM</name>